<feature type="domain" description="PPM-type phosphatase" evidence="15">
    <location>
        <begin position="790"/>
        <end position="1143"/>
    </location>
</feature>
<dbReference type="SUPFAM" id="SSF50044">
    <property type="entry name" value="SH3-domain"/>
    <property type="match status" value="2"/>
</dbReference>
<dbReference type="InterPro" id="IPR001932">
    <property type="entry name" value="PPM-type_phosphatase-like_dom"/>
</dbReference>
<evidence type="ECO:0000256" key="3">
    <source>
        <dbReference type="ARBA" id="ARBA00020728"/>
    </source>
</evidence>
<comment type="caution">
    <text evidence="16">The sequence shown here is derived from an EMBL/GenBank/DDBJ whole genome shotgun (WGS) entry which is preliminary data.</text>
</comment>
<feature type="compositionally biased region" description="Basic and acidic residues" evidence="9">
    <location>
        <begin position="2507"/>
        <end position="2516"/>
    </location>
</feature>
<evidence type="ECO:0000313" key="17">
    <source>
        <dbReference type="Proteomes" id="UP001295794"/>
    </source>
</evidence>
<feature type="compositionally biased region" description="Basic and acidic residues" evidence="9">
    <location>
        <begin position="1829"/>
        <end position="1842"/>
    </location>
</feature>
<dbReference type="GO" id="GO:0009437">
    <property type="term" value="P:carnitine metabolic process"/>
    <property type="evidence" value="ECO:0007669"/>
    <property type="project" value="TreeGrafter"/>
</dbReference>
<dbReference type="Pfam" id="PF00755">
    <property type="entry name" value="Carn_acyltransf"/>
    <property type="match status" value="1"/>
</dbReference>
<dbReference type="SMART" id="SM00325">
    <property type="entry name" value="RhoGEF"/>
    <property type="match status" value="1"/>
</dbReference>
<dbReference type="Proteomes" id="UP001295794">
    <property type="component" value="Unassembled WGS sequence"/>
</dbReference>
<dbReference type="SMART" id="SM00027">
    <property type="entry name" value="EH"/>
    <property type="match status" value="1"/>
</dbReference>
<feature type="domain" description="EF-hand" evidence="13">
    <location>
        <begin position="1431"/>
        <end position="1466"/>
    </location>
</feature>
<feature type="region of interest" description="Disordered" evidence="9">
    <location>
        <begin position="1705"/>
        <end position="2216"/>
    </location>
</feature>
<feature type="compositionally biased region" description="Low complexity" evidence="9">
    <location>
        <begin position="1997"/>
        <end position="2017"/>
    </location>
</feature>
<gene>
    <name evidence="16" type="ORF">MYCIT1_LOCUS3787</name>
</gene>
<name>A0AAD2GXB0_9AGAR</name>
<feature type="region of interest" description="Disordered" evidence="9">
    <location>
        <begin position="2230"/>
        <end position="2277"/>
    </location>
</feature>
<dbReference type="SUPFAM" id="SSF52777">
    <property type="entry name" value="CoA-dependent acyltransferases"/>
    <property type="match status" value="2"/>
</dbReference>
<evidence type="ECO:0000259" key="12">
    <source>
        <dbReference type="PROSITE" id="PS50031"/>
    </source>
</evidence>
<dbReference type="Gene3D" id="2.30.29.30">
    <property type="entry name" value="Pleckstrin-homology domain (PH domain)/Phosphotyrosine-binding domain (PTB)"/>
    <property type="match status" value="1"/>
</dbReference>
<feature type="compositionally biased region" description="Basic and acidic residues" evidence="9">
    <location>
        <begin position="1789"/>
        <end position="1807"/>
    </location>
</feature>
<keyword evidence="17" id="KW-1185">Reference proteome</keyword>
<dbReference type="InterPro" id="IPR000219">
    <property type="entry name" value="DH_dom"/>
</dbReference>
<dbReference type="GO" id="GO:0004092">
    <property type="term" value="F:carnitine O-acetyltransferase activity"/>
    <property type="evidence" value="ECO:0007669"/>
    <property type="project" value="TreeGrafter"/>
</dbReference>
<evidence type="ECO:0000259" key="13">
    <source>
        <dbReference type="PROSITE" id="PS50222"/>
    </source>
</evidence>
<dbReference type="PROSITE" id="PS50010">
    <property type="entry name" value="DH_2"/>
    <property type="match status" value="1"/>
</dbReference>
<feature type="compositionally biased region" description="Polar residues" evidence="9">
    <location>
        <begin position="1504"/>
        <end position="1530"/>
    </location>
</feature>
<dbReference type="PROSITE" id="PS51746">
    <property type="entry name" value="PPM_2"/>
    <property type="match status" value="1"/>
</dbReference>
<feature type="compositionally biased region" description="Acidic residues" evidence="9">
    <location>
        <begin position="2475"/>
        <end position="2493"/>
    </location>
</feature>
<dbReference type="InterPro" id="IPR023213">
    <property type="entry name" value="CAT-like_dom_sf"/>
</dbReference>
<dbReference type="InterPro" id="IPR002048">
    <property type="entry name" value="EF_hand_dom"/>
</dbReference>
<dbReference type="InterPro" id="IPR000542">
    <property type="entry name" value="Carn_acyl_trans"/>
</dbReference>
<dbReference type="PROSITE" id="PS00741">
    <property type="entry name" value="DH_1"/>
    <property type="match status" value="1"/>
</dbReference>
<feature type="compositionally biased region" description="Basic and acidic residues" evidence="9">
    <location>
        <begin position="1705"/>
        <end position="1730"/>
    </location>
</feature>
<accession>A0AAD2GXB0</accession>
<evidence type="ECO:0000259" key="10">
    <source>
        <dbReference type="PROSITE" id="PS50002"/>
    </source>
</evidence>
<dbReference type="PROSITE" id="PS50031">
    <property type="entry name" value="EH"/>
    <property type="match status" value="1"/>
</dbReference>
<dbReference type="InterPro" id="IPR001331">
    <property type="entry name" value="GDS_CDC24_CS"/>
</dbReference>
<dbReference type="GO" id="GO:0035556">
    <property type="term" value="P:intracellular signal transduction"/>
    <property type="evidence" value="ECO:0007669"/>
    <property type="project" value="InterPro"/>
</dbReference>
<organism evidence="16 17">
    <name type="scientific">Mycena citricolor</name>
    <dbReference type="NCBI Taxonomy" id="2018698"/>
    <lineage>
        <taxon>Eukaryota</taxon>
        <taxon>Fungi</taxon>
        <taxon>Dikarya</taxon>
        <taxon>Basidiomycota</taxon>
        <taxon>Agaricomycotina</taxon>
        <taxon>Agaricomycetes</taxon>
        <taxon>Agaricomycetidae</taxon>
        <taxon>Agaricales</taxon>
        <taxon>Marasmiineae</taxon>
        <taxon>Mycenaceae</taxon>
        <taxon>Mycena</taxon>
    </lineage>
</organism>
<dbReference type="PROSITE" id="PS51082">
    <property type="entry name" value="WH2"/>
    <property type="match status" value="1"/>
</dbReference>
<dbReference type="Gene3D" id="1.20.900.10">
    <property type="entry name" value="Dbl homology (DH) domain"/>
    <property type="match status" value="1"/>
</dbReference>
<dbReference type="SUPFAM" id="SSF81606">
    <property type="entry name" value="PP2C-like"/>
    <property type="match status" value="1"/>
</dbReference>
<feature type="domain" description="EH" evidence="12">
    <location>
        <begin position="1398"/>
        <end position="1487"/>
    </location>
</feature>
<feature type="region of interest" description="Disordered" evidence="9">
    <location>
        <begin position="1663"/>
        <end position="1682"/>
    </location>
</feature>
<dbReference type="InterPro" id="IPR011993">
    <property type="entry name" value="PH-like_dom_sf"/>
</dbReference>
<dbReference type="Pfam" id="PF00621">
    <property type="entry name" value="RhoGEF"/>
    <property type="match status" value="1"/>
</dbReference>
<dbReference type="InterPro" id="IPR001849">
    <property type="entry name" value="PH_domain"/>
</dbReference>
<reference evidence="16" key="1">
    <citation type="submission" date="2023-11" db="EMBL/GenBank/DDBJ databases">
        <authorList>
            <person name="De Vega J J."/>
            <person name="De Vega J J."/>
        </authorList>
    </citation>
    <scope>NUCLEOTIDE SEQUENCE</scope>
</reference>
<evidence type="ECO:0000259" key="14">
    <source>
        <dbReference type="PROSITE" id="PS51082"/>
    </source>
</evidence>
<dbReference type="SUPFAM" id="SSF50729">
    <property type="entry name" value="PH domain-like"/>
    <property type="match status" value="1"/>
</dbReference>
<feature type="domain" description="WH2" evidence="14">
    <location>
        <begin position="2214"/>
        <end position="2231"/>
    </location>
</feature>
<dbReference type="GO" id="GO:0005509">
    <property type="term" value="F:calcium ion binding"/>
    <property type="evidence" value="ECO:0007669"/>
    <property type="project" value="InterPro"/>
</dbReference>
<dbReference type="InterPro" id="IPR001452">
    <property type="entry name" value="SH3_domain"/>
</dbReference>
<dbReference type="SMART" id="SM00233">
    <property type="entry name" value="PH"/>
    <property type="match status" value="1"/>
</dbReference>
<feature type="domain" description="SH3" evidence="10">
    <location>
        <begin position="2398"/>
        <end position="2457"/>
    </location>
</feature>
<evidence type="ECO:0000256" key="2">
    <source>
        <dbReference type="ARBA" id="ARBA00015110"/>
    </source>
</evidence>
<dbReference type="Gene3D" id="3.60.40.10">
    <property type="entry name" value="PPM-type phosphatase domain"/>
    <property type="match status" value="1"/>
</dbReference>
<evidence type="ECO:0000313" key="16">
    <source>
        <dbReference type="EMBL" id="CAK5263989.1"/>
    </source>
</evidence>
<keyword evidence="5" id="KW-0808">Transferase</keyword>
<keyword evidence="6" id="KW-0012">Acyltransferase</keyword>
<feature type="compositionally biased region" description="Low complexity" evidence="9">
    <location>
        <begin position="2025"/>
        <end position="2034"/>
    </location>
</feature>
<feature type="compositionally biased region" description="Basic and acidic residues" evidence="9">
    <location>
        <begin position="1851"/>
        <end position="1869"/>
    </location>
</feature>
<dbReference type="Gene3D" id="2.30.30.40">
    <property type="entry name" value="SH3 Domains"/>
    <property type="match status" value="2"/>
</dbReference>
<dbReference type="InterPro" id="IPR039551">
    <property type="entry name" value="Cho/carn_acyl_trans"/>
</dbReference>
<dbReference type="InterPro" id="IPR003124">
    <property type="entry name" value="WH2_dom"/>
</dbReference>
<dbReference type="PROSITE" id="PS50222">
    <property type="entry name" value="EF_HAND_2"/>
    <property type="match status" value="1"/>
</dbReference>
<dbReference type="SMART" id="SM00332">
    <property type="entry name" value="PP2Cc"/>
    <property type="match status" value="1"/>
</dbReference>
<evidence type="ECO:0000256" key="1">
    <source>
        <dbReference type="ARBA" id="ARBA00005232"/>
    </source>
</evidence>
<dbReference type="SUPFAM" id="SSF48065">
    <property type="entry name" value="DBL homology domain (DH-domain)"/>
    <property type="match status" value="1"/>
</dbReference>
<feature type="region of interest" description="Disordered" evidence="9">
    <location>
        <begin position="733"/>
        <end position="752"/>
    </location>
</feature>
<dbReference type="PROSITE" id="PS00440">
    <property type="entry name" value="ACYLTRANSF_C_2"/>
    <property type="match status" value="1"/>
</dbReference>
<dbReference type="Pfam" id="PF00018">
    <property type="entry name" value="SH3_1"/>
    <property type="match status" value="1"/>
</dbReference>
<evidence type="ECO:0000256" key="5">
    <source>
        <dbReference type="ARBA" id="ARBA00022679"/>
    </source>
</evidence>
<dbReference type="InterPro" id="IPR036028">
    <property type="entry name" value="SH3-like_dom_sf"/>
</dbReference>
<dbReference type="Gene3D" id="1.10.238.10">
    <property type="entry name" value="EF-hand"/>
    <property type="match status" value="1"/>
</dbReference>
<dbReference type="InterPro" id="IPR036457">
    <property type="entry name" value="PPM-type-like_dom_sf"/>
</dbReference>
<sequence>MSKFEPNGRSAVKRTFAGQGRLPKLPIPPLEETCRRYLTALKALQSDEEHELSAAAVKEFLETDGPRIQEVLLKWAEGKDSYIEEFWYESYLSHSDPVVLALNPFFVLENDPSPDRGLQLPRAASLIVSSLGFIHDLRAEILEPDNVRGVPLDMDQYRRLFGTARIPTLRGCKMHSNPSSRHIVVLRRGQFYWFDVLDEDNLPVLTEREVIRNLQAIVEDADKTHISEVARGAIGVLSTENRKEWSRLRTTLSTDSHNASCLEIVDNALFIVCLDDAAPKDLAELCDNFLCGTYQLDGGVQIGTCTNRWYDKLQIIVCADGAAGINFEHTGVDGHTVLRFAADIFTEGLMLLARSINPSAPTLFHAPLSPHAKSFKPPKGKVNGVSPVRSTIDTTPKKLEWQLSSELRVGIRFAETRLSDLICQNDCQALEFSGYGKNFITSHGFSPDAFVQMAFQAAYFGLYGRIECVYEPAMTKSFLHGRTEAIRSIQPQSVAFTKVAFYSDASASDKIAALRKACEGHVALTKECSKGLGQDRHLYALYCLLQRQMSGELDSSPDDPAPWTGSPKTMPTIFTDPGWSLISTSILSTSNCGNPALRLFGFGPVAADGYGIGYIIKEDGLSICASSKHLQTRRFLDTLKSYLLDVQRILIQLYSNANARQAPFVDHSGVLRDSKTGRALNGNSDDEDSGEIDISGYSFFDTNDVKLLGQRKVSPYSNIGACLFAANRTTVHADSESDDSTETQISPSETPLEAGFTADKDAWTDFVRYLGSQSSEGITRIYWLTRFDARLRIMSYGSKTMINLFDGDFLNRANIADLTTENLWFNLAALFRWYQVDNTVSQPVEQVHETHPSSDAIHSVIKTAIIYTDEFLLGHFLGRTFSSLTKKYAADAIRATTSTCLVSAFYEADVQMLHITSLGNMRAFLGRPIEDAATDGPQQYAAHVLSVDHSPQNPSEKQRIAGFHPGEEDLFEDDLFLGRSYTRAIGDGKLKWSTGTQQRLHADYLGSAPDPKVRTPPYISAEPDITAIKIKPGDFLVLSSNWLSKSLTSEEVVGLVGDWLNKNRHTHLYDPIDPSFAPEGKAVEIPAEELPVTLKEDNTTMFRRWNVPKRFITVEQNPATHVVNNALGGANLELRSALEELPLEGSEGNLCIHTPPQARQGIVHHHSSSPSPLRIVMSGWQQPGYQYPMQTGYPGANPQYQQQPAQFQQPPQGNLSFLQNPPQQQQQPGLVPQRTGYVPPVGMQQPMQPQATGYPGGGGGFLQSQPTGYVSGGNFQTQHRPAPPPPVPALPPQFAGQGSALLGAQQPSRFMSTSPGPMGLVSQATGFPGQRPLVAQPTGFVDPRLALMSNSFMPMNTGSPYSAGGAPQLQTANANLQQSFQQIQAQKPRISWALGKAEKKSYDAIFRAWDAQNTGFISGQTALEVFGQSGLSKDDLARIWTLADIDDRGKLNIAEFHVAMGIIYRRLNGNDIPDQLPPELIPPSSHGIEDSVHFMRDILKNETRSQNQSPSDGPTSYLPNRSLNSNTNSGRDAGRDATIYKHNDTREAYKPRNRHVDRDAVRSTSEMDSPSADLSDIQRQLKNTASMLDRAAEADRSRNAEDEALSQELEDLKYRAERINEDLAYTRRGIPSAAKDDERRRLERELMELMHVKVPEVERRLKQREERKEKEKREENRERDRRNERFGRYDDRDRDRDYDRDRRRYDDEERDRPYSRGGGYRDDRDFDRGQYRRPSPSLRDREYERDDRRERDYDRPRSAAPPEAAPTPPPAAARPAATPSPAPATKNMTPEERQAFARAEAKRRVEARMAALGVTPSPGSAAPAIDTSIEERLAQEKKEAEQKALLAAQEAEAREAARKERLASEKALREPTPVPTPSTSAAPPAPTPVPTPSRPAAAPPKPKAAPPPPAPRSKVAPPPPKPRAAPPPAAPPRAPAPPPAPAVPEVDPEEELYRQKEEQLRKQREARAARLRQLELEEEQAAKEEEDRIRARTLARQQASAPQPASPAAPSSDLSASVTSFSTRSPSPVLVAVPTPTPPPATIVESPPTAGKSNNPFDRIRAAGGGTPASPPVVGGTNPWESAIATPPVASPASPPAVRNNPFPAPVKTLYNTAPTGLGEDDWEDVVENEGSDSDSDDEPNRNTRRKLAEELFGGILPPAGPRSATPQTPAVSSPPAAPAPPPPPSAPAAPPPPPAAPRAPPPPSAAPAAAPGDMSALLKSIQGGLSLRKTVTVDKSGPGLSGKVIGDSAPPSHISAVLQAPSPPPIQAAPSSKDNRQSVDWYAGLAADAAPPVIDVLPPMKEESEYDEPYGTVPDIHVEHEPEASGESDLMADIDKSVELRVRSLYAYQGDGPDDLSFSDNIILLANPSKSGGDWWFGKSLRDGSKGLFPKTYVQEIHAVKAKAVYAYAAGNPDEVSFDEGEQLTIIDHSEDEWWKVEKGGEILIAPAGYLELVEVPNSAITTAPANLEKDAPESDSDSEEDDDDEYGDGEESDYHSLDGSDDENGEAREHERQLVLEAAGLILKNDAVPPPPPTRRRSSKDDAEPKKRRRPPPAAPISSRAATKELPPIPLDDAFERYEAFREQRLSSEGHRLSVASIEVPSSPTMSMTPSVSSEGTTTGRGYSHFLHFLGRKTPNSGGEDKIRPMISGPILQQVEGAETRANSPAFGSSWASLVDKSALEGIPTNERKRQEAIFELIATEITYVRDLQLIVETFYARMLPILERKAITVVFANIEDILLTNTTLMSSLEERQKECRLYVDRIGDILSGHICDSNMDMVYMEYCVNQSTAAKVLQSLRAQNPEVEKVLSGLKAELATRNLDLEHYLLTPMQRITRYPLLIKQILHFTEAGDEHRAVHQSLNAAERILRRINESIRQLEGRETLARVSQTLWIGQGRLDLTAPTRHMGARQLIKEGPLVKCKSGRRLHGYLCSDILVLVSSEKTLYRLPIPLRGVRVGDYGNDESAFQIEGIALRATGVRDCQVWMSEIERAAKKCADAERRSTL</sequence>
<dbReference type="InterPro" id="IPR000261">
    <property type="entry name" value="EH_dom"/>
</dbReference>
<dbReference type="Pfam" id="PF00481">
    <property type="entry name" value="PP2C"/>
    <property type="match status" value="1"/>
</dbReference>
<dbReference type="Pfam" id="PF02205">
    <property type="entry name" value="WH2"/>
    <property type="match status" value="1"/>
</dbReference>
<feature type="compositionally biased region" description="Basic and acidic residues" evidence="9">
    <location>
        <begin position="1951"/>
        <end position="1990"/>
    </location>
</feature>
<dbReference type="CDD" id="cd00160">
    <property type="entry name" value="RhoGEF"/>
    <property type="match status" value="1"/>
</dbReference>
<feature type="compositionally biased region" description="Acidic residues" evidence="9">
    <location>
        <begin position="2119"/>
        <end position="2138"/>
    </location>
</feature>
<feature type="compositionally biased region" description="Basic and acidic residues" evidence="9">
    <location>
        <begin position="2139"/>
        <end position="2150"/>
    </location>
</feature>
<dbReference type="SMART" id="SM00326">
    <property type="entry name" value="SH3"/>
    <property type="match status" value="2"/>
</dbReference>
<protein>
    <recommendedName>
        <fullName evidence="2">Actin cytoskeleton-regulatory complex protein PAN1</fullName>
    </recommendedName>
    <alternativeName>
        <fullName evidence="3">Actin cytoskeleton-regulatory complex protein pan1</fullName>
    </alternativeName>
</protein>
<feature type="region of interest" description="Disordered" evidence="9">
    <location>
        <begin position="1193"/>
        <end position="1284"/>
    </location>
</feature>
<feature type="compositionally biased region" description="Basic and acidic residues" evidence="9">
    <location>
        <begin position="1738"/>
        <end position="1757"/>
    </location>
</feature>
<dbReference type="PANTHER" id="PTHR22589">
    <property type="entry name" value="CARNITINE O-ACYLTRANSFERASE"/>
    <property type="match status" value="1"/>
</dbReference>
<dbReference type="Pfam" id="PF12763">
    <property type="entry name" value="EH"/>
    <property type="match status" value="1"/>
</dbReference>
<dbReference type="FunFam" id="3.30.559.10:FF:000019">
    <property type="entry name" value="Carnitine acetyl transferase"/>
    <property type="match status" value="1"/>
</dbReference>
<evidence type="ECO:0000259" key="11">
    <source>
        <dbReference type="PROSITE" id="PS50010"/>
    </source>
</evidence>
<evidence type="ECO:0000256" key="4">
    <source>
        <dbReference type="ARBA" id="ARBA00022443"/>
    </source>
</evidence>
<feature type="active site" description="Proton acceptor" evidence="7">
    <location>
        <position position="329"/>
    </location>
</feature>
<dbReference type="GO" id="GO:0005085">
    <property type="term" value="F:guanyl-nucleotide exchange factor activity"/>
    <property type="evidence" value="ECO:0007669"/>
    <property type="project" value="InterPro"/>
</dbReference>
<feature type="compositionally biased region" description="Polar residues" evidence="9">
    <location>
        <begin position="1262"/>
        <end position="1279"/>
    </location>
</feature>
<feature type="region of interest" description="Disordered" evidence="9">
    <location>
        <begin position="1502"/>
        <end position="1576"/>
    </location>
</feature>
<feature type="compositionally biased region" description="Pro residues" evidence="9">
    <location>
        <begin position="1763"/>
        <end position="1782"/>
    </location>
</feature>
<evidence type="ECO:0000256" key="8">
    <source>
        <dbReference type="PROSITE-ProRule" id="PRU00192"/>
    </source>
</evidence>
<dbReference type="Gene3D" id="3.30.559.70">
    <property type="entry name" value="Choline/Carnitine o-acyltransferase, domain 2"/>
    <property type="match status" value="1"/>
</dbReference>
<dbReference type="InterPro" id="IPR035899">
    <property type="entry name" value="DBL_dom_sf"/>
</dbReference>
<dbReference type="CDD" id="cd00052">
    <property type="entry name" value="EH"/>
    <property type="match status" value="1"/>
</dbReference>
<dbReference type="InterPro" id="IPR011992">
    <property type="entry name" value="EF-hand-dom_pair"/>
</dbReference>
<comment type="similarity">
    <text evidence="1">Belongs to the carnitine/choline acetyltransferase family.</text>
</comment>
<evidence type="ECO:0000256" key="7">
    <source>
        <dbReference type="PIRSR" id="PIRSR600542-1"/>
    </source>
</evidence>
<feature type="compositionally biased region" description="Basic and acidic residues" evidence="9">
    <location>
        <begin position="1532"/>
        <end position="1561"/>
    </location>
</feature>
<dbReference type="EMBL" id="CAVNYO010000045">
    <property type="protein sequence ID" value="CAK5263989.1"/>
    <property type="molecule type" value="Genomic_DNA"/>
</dbReference>
<evidence type="ECO:0000256" key="6">
    <source>
        <dbReference type="ARBA" id="ARBA00023315"/>
    </source>
</evidence>
<keyword evidence="4 8" id="KW-0728">SH3 domain</keyword>
<dbReference type="GO" id="GO:0005739">
    <property type="term" value="C:mitochondrion"/>
    <property type="evidence" value="ECO:0007669"/>
    <property type="project" value="TreeGrafter"/>
</dbReference>
<dbReference type="Pfam" id="PF14604">
    <property type="entry name" value="SH3_9"/>
    <property type="match status" value="1"/>
</dbReference>
<feature type="compositionally biased region" description="Low complexity" evidence="9">
    <location>
        <begin position="1193"/>
        <end position="1250"/>
    </location>
</feature>
<dbReference type="PRINTS" id="PR01217">
    <property type="entry name" value="PRICHEXTENSN"/>
</dbReference>
<dbReference type="SUPFAM" id="SSF47473">
    <property type="entry name" value="EF-hand"/>
    <property type="match status" value="1"/>
</dbReference>
<dbReference type="PANTHER" id="PTHR22589:SF29">
    <property type="entry name" value="MITOCHONDRIAL CARNITINE O-ACETYLTRANSFERASE-RELATED"/>
    <property type="match status" value="1"/>
</dbReference>
<feature type="compositionally biased region" description="Pro residues" evidence="9">
    <location>
        <begin position="2176"/>
        <end position="2206"/>
    </location>
</feature>
<proteinExistence type="inferred from homology"/>
<evidence type="ECO:0000256" key="9">
    <source>
        <dbReference type="SAM" id="MobiDB-lite"/>
    </source>
</evidence>
<dbReference type="Gene3D" id="3.30.559.10">
    <property type="entry name" value="Chloramphenicol acetyltransferase-like domain"/>
    <property type="match status" value="1"/>
</dbReference>
<dbReference type="PROSITE" id="PS50002">
    <property type="entry name" value="SH3"/>
    <property type="match status" value="1"/>
</dbReference>
<dbReference type="CDD" id="cd00174">
    <property type="entry name" value="SH3"/>
    <property type="match status" value="1"/>
</dbReference>
<feature type="compositionally biased region" description="Pro residues" evidence="9">
    <location>
        <begin position="1883"/>
        <end position="1942"/>
    </location>
</feature>
<feature type="domain" description="DH" evidence="11">
    <location>
        <begin position="2691"/>
        <end position="2875"/>
    </location>
</feature>
<evidence type="ECO:0000259" key="15">
    <source>
        <dbReference type="PROSITE" id="PS51746"/>
    </source>
</evidence>
<dbReference type="InterPro" id="IPR042231">
    <property type="entry name" value="Cho/carn_acyl_trans_2"/>
</dbReference>
<dbReference type="GO" id="GO:0003779">
    <property type="term" value="F:actin binding"/>
    <property type="evidence" value="ECO:0007669"/>
    <property type="project" value="InterPro"/>
</dbReference>
<feature type="region of interest" description="Disordered" evidence="9">
    <location>
        <begin position="2465"/>
        <end position="2572"/>
    </location>
</feature>
<dbReference type="FunFam" id="3.30.559.70:FF:000003">
    <property type="entry name" value="Carnitine acetyl transferase FacC"/>
    <property type="match status" value="1"/>
</dbReference>